<organism evidence="2 3">
    <name type="scientific">Adineta steineri</name>
    <dbReference type="NCBI Taxonomy" id="433720"/>
    <lineage>
        <taxon>Eukaryota</taxon>
        <taxon>Metazoa</taxon>
        <taxon>Spiralia</taxon>
        <taxon>Gnathifera</taxon>
        <taxon>Rotifera</taxon>
        <taxon>Eurotatoria</taxon>
        <taxon>Bdelloidea</taxon>
        <taxon>Adinetida</taxon>
        <taxon>Adinetidae</taxon>
        <taxon>Adineta</taxon>
    </lineage>
</organism>
<name>A0A815IVJ7_9BILA</name>
<comment type="caution">
    <text evidence="2">The sequence shown here is derived from an EMBL/GenBank/DDBJ whole genome shotgun (WGS) entry which is preliminary data.</text>
</comment>
<evidence type="ECO:0000313" key="2">
    <source>
        <dbReference type="EMBL" id="CAF1370788.1"/>
    </source>
</evidence>
<sequence length="156" mass="17954">MINVTTNATLIDKISSYDTQGAIIFIIGVIAWYSIGFGLILTDTIGFRSNRIKKQKYTNVYRAVNDLHEQKIRNDILIELTDKNKRKKLWDIYYGNEKTSLLTIEKDKIIVNSIIKQLDELNEQRRLLQNTLYGITLDQSDDDGGGDETENNHSIE</sequence>
<accession>A0A815IVJ7</accession>
<feature type="transmembrane region" description="Helical" evidence="1">
    <location>
        <begin position="22"/>
        <end position="47"/>
    </location>
</feature>
<keyword evidence="3" id="KW-1185">Reference proteome</keyword>
<keyword evidence="1" id="KW-0812">Transmembrane</keyword>
<dbReference type="EMBL" id="CAJNOM010000337">
    <property type="protein sequence ID" value="CAF1370788.1"/>
    <property type="molecule type" value="Genomic_DNA"/>
</dbReference>
<evidence type="ECO:0000256" key="1">
    <source>
        <dbReference type="SAM" id="Phobius"/>
    </source>
</evidence>
<gene>
    <name evidence="2" type="ORF">QVE165_LOCUS35095</name>
</gene>
<reference evidence="2" key="1">
    <citation type="submission" date="2021-02" db="EMBL/GenBank/DDBJ databases">
        <authorList>
            <person name="Nowell W R."/>
        </authorList>
    </citation>
    <scope>NUCLEOTIDE SEQUENCE</scope>
</reference>
<protein>
    <submittedName>
        <fullName evidence="2">Uncharacterized protein</fullName>
    </submittedName>
</protein>
<proteinExistence type="predicted"/>
<dbReference type="OrthoDB" id="10045654at2759"/>
<evidence type="ECO:0000313" key="3">
    <source>
        <dbReference type="Proteomes" id="UP000663832"/>
    </source>
</evidence>
<dbReference type="Proteomes" id="UP000663832">
    <property type="component" value="Unassembled WGS sequence"/>
</dbReference>
<keyword evidence="1" id="KW-1133">Transmembrane helix</keyword>
<dbReference type="AlphaFoldDB" id="A0A815IVJ7"/>
<keyword evidence="1" id="KW-0472">Membrane</keyword>